<keyword evidence="1 9" id="KW-0436">Ligase</keyword>
<keyword evidence="2" id="KW-0479">Metal-binding</keyword>
<protein>
    <submittedName>
        <fullName evidence="9">Phosphoribosylformylglycinamidine synthase</fullName>
        <ecNumber evidence="9">6.3.5.3</ecNumber>
    </submittedName>
</protein>
<dbReference type="Pfam" id="PF13507">
    <property type="entry name" value="GATase_5"/>
    <property type="match status" value="1"/>
</dbReference>
<organism evidence="9 10">
    <name type="scientific">Megamonas hypermegale</name>
    <dbReference type="NCBI Taxonomy" id="158847"/>
    <lineage>
        <taxon>Bacteria</taxon>
        <taxon>Bacillati</taxon>
        <taxon>Bacillota</taxon>
        <taxon>Negativicutes</taxon>
        <taxon>Selenomonadales</taxon>
        <taxon>Selenomonadaceae</taxon>
        <taxon>Megamonas</taxon>
    </lineage>
</organism>
<dbReference type="AlphaFoldDB" id="A0A921L8G3"/>
<dbReference type="FunFam" id="3.30.1330.10:FF:000013">
    <property type="entry name" value="Phosphoribosylformylglycinamidine synthase"/>
    <property type="match status" value="1"/>
</dbReference>
<evidence type="ECO:0000313" key="10">
    <source>
        <dbReference type="Proteomes" id="UP000780768"/>
    </source>
</evidence>
<dbReference type="CDD" id="cd01740">
    <property type="entry name" value="GATase1_FGAR_AT"/>
    <property type="match status" value="1"/>
</dbReference>
<dbReference type="SMART" id="SM01211">
    <property type="entry name" value="GATase_5"/>
    <property type="match status" value="1"/>
</dbReference>
<evidence type="ECO:0000256" key="3">
    <source>
        <dbReference type="ARBA" id="ARBA00022741"/>
    </source>
</evidence>
<feature type="domain" description="Phosphoribosylformylglycinamidine synthase linker" evidence="8">
    <location>
        <begin position="179"/>
        <end position="228"/>
    </location>
</feature>
<evidence type="ECO:0000256" key="2">
    <source>
        <dbReference type="ARBA" id="ARBA00022723"/>
    </source>
</evidence>
<gene>
    <name evidence="9" type="ORF">K8V65_08695</name>
</gene>
<evidence type="ECO:0000259" key="7">
    <source>
        <dbReference type="Pfam" id="PF02769"/>
    </source>
</evidence>
<dbReference type="GO" id="GO:0005737">
    <property type="term" value="C:cytoplasm"/>
    <property type="evidence" value="ECO:0007669"/>
    <property type="project" value="TreeGrafter"/>
</dbReference>
<dbReference type="Gene3D" id="3.30.1330.10">
    <property type="entry name" value="PurM-like, N-terminal domain"/>
    <property type="match status" value="2"/>
</dbReference>
<dbReference type="PROSITE" id="PS51273">
    <property type="entry name" value="GATASE_TYPE_1"/>
    <property type="match status" value="1"/>
</dbReference>
<dbReference type="SUPFAM" id="SSF55326">
    <property type="entry name" value="PurM N-terminal domain-like"/>
    <property type="match status" value="2"/>
</dbReference>
<dbReference type="Gene3D" id="3.40.50.880">
    <property type="match status" value="1"/>
</dbReference>
<dbReference type="NCBIfam" id="TIGR01857">
    <property type="entry name" value="FGAM-synthase"/>
    <property type="match status" value="1"/>
</dbReference>
<proteinExistence type="predicted"/>
<reference evidence="9" key="2">
    <citation type="submission" date="2021-09" db="EMBL/GenBank/DDBJ databases">
        <authorList>
            <person name="Gilroy R."/>
        </authorList>
    </citation>
    <scope>NUCLEOTIDE SEQUENCE</scope>
    <source>
        <strain evidence="9">7318</strain>
    </source>
</reference>
<dbReference type="PANTHER" id="PTHR10099">
    <property type="entry name" value="PHOSPHORIBOSYLFORMYLGLYCINAMIDINE SYNTHASE"/>
    <property type="match status" value="1"/>
</dbReference>
<keyword evidence="6" id="KW-0460">Magnesium</keyword>
<keyword evidence="5" id="KW-0067">ATP-binding</keyword>
<evidence type="ECO:0000256" key="4">
    <source>
        <dbReference type="ARBA" id="ARBA00022755"/>
    </source>
</evidence>
<dbReference type="Gene3D" id="3.90.650.10">
    <property type="entry name" value="PurM-like C-terminal domain"/>
    <property type="match status" value="2"/>
</dbReference>
<dbReference type="CDD" id="cd02203">
    <property type="entry name" value="PurL_repeat1"/>
    <property type="match status" value="1"/>
</dbReference>
<evidence type="ECO:0000313" key="9">
    <source>
        <dbReference type="EMBL" id="HJF85723.1"/>
    </source>
</evidence>
<accession>A0A921L8G3</accession>
<dbReference type="InterPro" id="IPR010918">
    <property type="entry name" value="PurM-like_C_dom"/>
</dbReference>
<evidence type="ECO:0000256" key="6">
    <source>
        <dbReference type="ARBA" id="ARBA00022842"/>
    </source>
</evidence>
<feature type="domain" description="PurM-like C-terminal" evidence="7">
    <location>
        <begin position="439"/>
        <end position="591"/>
    </location>
</feature>
<dbReference type="CDD" id="cd02204">
    <property type="entry name" value="PurL_repeat2"/>
    <property type="match status" value="1"/>
</dbReference>
<dbReference type="SUPFAM" id="SSF56042">
    <property type="entry name" value="PurM C-terminal domain-like"/>
    <property type="match status" value="2"/>
</dbReference>
<keyword evidence="3" id="KW-0547">Nucleotide-binding</keyword>
<dbReference type="InterPro" id="IPR041609">
    <property type="entry name" value="PurL_linker"/>
</dbReference>
<dbReference type="Pfam" id="PF18072">
    <property type="entry name" value="FGAR-AT_linker"/>
    <property type="match status" value="1"/>
</dbReference>
<dbReference type="Proteomes" id="UP000780768">
    <property type="component" value="Unassembled WGS sequence"/>
</dbReference>
<dbReference type="InterPro" id="IPR036921">
    <property type="entry name" value="PurM-like_N_sf"/>
</dbReference>
<keyword evidence="4" id="KW-0658">Purine biosynthesis</keyword>
<reference evidence="9" key="1">
    <citation type="journal article" date="2021" name="PeerJ">
        <title>Extensive microbial diversity within the chicken gut microbiome revealed by metagenomics and culture.</title>
        <authorList>
            <person name="Gilroy R."/>
            <person name="Ravi A."/>
            <person name="Getino M."/>
            <person name="Pursley I."/>
            <person name="Horton D.L."/>
            <person name="Alikhan N.F."/>
            <person name="Baker D."/>
            <person name="Gharbi K."/>
            <person name="Hall N."/>
            <person name="Watson M."/>
            <person name="Adriaenssens E.M."/>
            <person name="Foster-Nyarko E."/>
            <person name="Jarju S."/>
            <person name="Secka A."/>
            <person name="Antonio M."/>
            <person name="Oren A."/>
            <person name="Chaudhuri R.R."/>
            <person name="La Ragione R."/>
            <person name="Hildebrand F."/>
            <person name="Pallen M.J."/>
        </authorList>
    </citation>
    <scope>NUCLEOTIDE SEQUENCE</scope>
    <source>
        <strain evidence="9">7318</strain>
    </source>
</reference>
<dbReference type="InterPro" id="IPR029062">
    <property type="entry name" value="Class_I_gatase-like"/>
</dbReference>
<comment type="caution">
    <text evidence="9">The sequence shown here is derived from an EMBL/GenBank/DDBJ whole genome shotgun (WGS) entry which is preliminary data.</text>
</comment>
<dbReference type="EC" id="6.3.5.3" evidence="9"/>
<dbReference type="Pfam" id="PF02769">
    <property type="entry name" value="AIRS_C"/>
    <property type="match status" value="1"/>
</dbReference>
<dbReference type="PANTHER" id="PTHR10099:SF1">
    <property type="entry name" value="PHOSPHORIBOSYLFORMYLGLYCINAMIDINE SYNTHASE"/>
    <property type="match status" value="1"/>
</dbReference>
<evidence type="ECO:0000256" key="1">
    <source>
        <dbReference type="ARBA" id="ARBA00022598"/>
    </source>
</evidence>
<dbReference type="GO" id="GO:0004642">
    <property type="term" value="F:phosphoribosylformylglycinamidine synthase activity"/>
    <property type="evidence" value="ECO:0007669"/>
    <property type="project" value="UniProtKB-EC"/>
</dbReference>
<dbReference type="GO" id="GO:0006164">
    <property type="term" value="P:purine nucleotide biosynthetic process"/>
    <property type="evidence" value="ECO:0007669"/>
    <property type="project" value="UniProtKB-KW"/>
</dbReference>
<sequence length="1251" mass="137268">MSVKRLYVEKRQGFDVQAQKLYADLNELFKLDKVEQVRLIRRYDIEGLTDAEYEQTKPVVFYEPPVDVIYEEALPQIDNCRMFAVEALPGQFDQTADSAAQCVQLVTQKERPVIRSAKVIVLVGDIDDATFAQIKNYCINAVEAREASFDKPQTLAMTMEEPADVKIMTGFTSLNDEQLEELRAQMGLAMSQEDFKFCQEYFGKEEHRDPSITEIRVIDTYWSDHCRHTTFTTAIDDVTIEDGKYAPTLNAAYQLYLNDRELLGRTHKDVTLMDIAVIGMRKLREEGKLDDLDVSEEINACSIVVKADIDGKEEDWLVMFKNETHNHPTEIEPFGGAATCLGGAIRDPLSGRSYVYQAMRVTGSADPRRSLEETIKGKLPQRKITRGAAHGYSSYGNQIGLATGQVHEIYHEGYAAKRLEIGAVVAAAPKENVVRFAPEPGDVVILVGGRTGRDGIGGATGSSKEHTLESLTECGAEVQKGNPPTERKLQRLFRNPEVSRLIKRCNDFGAGGVAVAIGELTDGLVIELDKVKKKYEGLDGTELAISESQERMAVVVDAENAAKFIDEAAKENLEATLVATVTAEPRLVMNWRGKDIVSIKRSFLQTNGVKQHTQAIVKMPQEKTYFETAKEFTGDVKDAWLNTLKDLNVCSQKGLAEQFDSTIGANTVLMPFGGKRQMTPAEGMVATLPLLHGTTKTATAMTFGFNPYLMSWSPFHGAVYSIVEAIAKMVAVGGDYSKIRLTLQEYFESLGKDHEKWGKPFAALLGALWAQHKFGTAAIGGKDSMSGTFMDMTVPPSLIAFALDMVEADKVVSPEFKQAGHKVVVVPAQRDEFEMPVMDKLTANFNLIHKLITEGKVAAAKSVGIGGVAAAITQMTFGENLGFEFNGDFDSENLFACDYGTIILELSDESALDELIATDAYELGTVTARQSIVCGDDIIELDEAEEAYTQPLEQIFPTHVRKSTGETKAAENYSASSIVKSPLSFAKPRIFIPVFPGTNCEYDTAKAFERAGGQADTLVIKNLTSSMVEQSVEAIVKGIEQAQIVMLPGGFSGGDEPDGSGKFIAAMFRNPRITEAVRDLLKHRDGLMLGICNGFQALIKLGLVPYGDIKELTADDPTLTYNEIGRHVSCMVETKVVSNLSPWFSNVKVGDIHRIAVSHGEGRFCASEEVLGKLRANGQIATQYVNEAGNISMDIEVNPNGSVWAIEGITSPDGRILGKMGHSERIGQYVSKNVPGAKDQRLFEAGVAYFK</sequence>
<dbReference type="SUPFAM" id="SSF52317">
    <property type="entry name" value="Class I glutamine amidotransferase-like"/>
    <property type="match status" value="1"/>
</dbReference>
<evidence type="ECO:0000259" key="8">
    <source>
        <dbReference type="Pfam" id="PF18072"/>
    </source>
</evidence>
<dbReference type="GO" id="GO:0005524">
    <property type="term" value="F:ATP binding"/>
    <property type="evidence" value="ECO:0007669"/>
    <property type="project" value="UniProtKB-KW"/>
</dbReference>
<dbReference type="EMBL" id="DYVR01000241">
    <property type="protein sequence ID" value="HJF85723.1"/>
    <property type="molecule type" value="Genomic_DNA"/>
</dbReference>
<name>A0A921L8G3_9FIRM</name>
<dbReference type="GO" id="GO:0046872">
    <property type="term" value="F:metal ion binding"/>
    <property type="evidence" value="ECO:0007669"/>
    <property type="project" value="UniProtKB-KW"/>
</dbReference>
<evidence type="ECO:0000256" key="5">
    <source>
        <dbReference type="ARBA" id="ARBA00022840"/>
    </source>
</evidence>
<dbReference type="InterPro" id="IPR036676">
    <property type="entry name" value="PurM-like_C_sf"/>
</dbReference>
<dbReference type="InterPro" id="IPR010141">
    <property type="entry name" value="FGAM_synthase"/>
</dbReference>